<keyword evidence="3" id="KW-1185">Reference proteome</keyword>
<protein>
    <recommendedName>
        <fullName evidence="4">Glycosyltransferase RgtA/B/C/D-like domain-containing protein</fullName>
    </recommendedName>
</protein>
<evidence type="ECO:0000313" key="2">
    <source>
        <dbReference type="EMBL" id="QFU77281.1"/>
    </source>
</evidence>
<keyword evidence="1" id="KW-0812">Transmembrane</keyword>
<dbReference type="OrthoDB" id="5730057at2"/>
<organism evidence="2 3">
    <name type="scientific">Halioglobus maricola</name>
    <dbReference type="NCBI Taxonomy" id="2601894"/>
    <lineage>
        <taxon>Bacteria</taxon>
        <taxon>Pseudomonadati</taxon>
        <taxon>Pseudomonadota</taxon>
        <taxon>Gammaproteobacteria</taxon>
        <taxon>Cellvibrionales</taxon>
        <taxon>Halieaceae</taxon>
        <taxon>Halioglobus</taxon>
    </lineage>
</organism>
<dbReference type="RefSeq" id="WP_153240426.1">
    <property type="nucleotide sequence ID" value="NZ_CP036422.1"/>
</dbReference>
<name>A0A5P9NN93_9GAMM</name>
<feature type="transmembrane region" description="Helical" evidence="1">
    <location>
        <begin position="352"/>
        <end position="372"/>
    </location>
</feature>
<feature type="transmembrane region" description="Helical" evidence="1">
    <location>
        <begin position="180"/>
        <end position="205"/>
    </location>
</feature>
<sequence>MAAFMRFFLPLALLFMLALVPRLYSAQTLGWGWDNPDSFTLINYDEGGSCRSALQGFSYSPFIGYQTIALASVVGAGPPASTLDDAAIAKRYCHSSIHVLVARSYSALLGAGTVVVLALLALQLVPAQPAVAFTSAALLALSGFHLSHSQSGTVDAASTFFIYSFLAALAWAVRRRYSEGFLLALALCIAAVWTKYWVFAVFAWLALVPEPWWRYISRGFSRGRIAALVVAASVLVAAMVNIAWPQWGLVPLALVYFAIVPWRAVARPMALCWLLLPALCWLFLQVDLINAYTQGGGGGRFGSGYNAIGENKWLRNLFNIPMLLLVALGLPALLFVPKGVSKLLSLTEGQRLWVCMLPVLVFLLFMAFLAPVTYYRHYLPLLPAVALLAALGLHNTAWGQRRWFLALFFVWPAMLAWDMVSDYHNDPRKALRPWYQEHVGAQVFTSYYVNPPPGRNALFRPEFAEGDGAVLRRADYLILSENWYDTAFANELNGPLVSRQENLIKTTPEYTAFYRSAVANEHPLLELEREIDLHHFMPEMLLHRALYGNVQLFVGDLKLFRIRE</sequence>
<evidence type="ECO:0000256" key="1">
    <source>
        <dbReference type="SAM" id="Phobius"/>
    </source>
</evidence>
<dbReference type="EMBL" id="CP036422">
    <property type="protein sequence ID" value="QFU77281.1"/>
    <property type="molecule type" value="Genomic_DNA"/>
</dbReference>
<reference evidence="2 3" key="1">
    <citation type="submission" date="2019-02" db="EMBL/GenBank/DDBJ databases">
        <authorList>
            <person name="Li S.-H."/>
        </authorList>
    </citation>
    <scope>NUCLEOTIDE SEQUENCE [LARGE SCALE GENOMIC DNA]</scope>
    <source>
        <strain evidence="2 3">IMCC14385</strain>
    </source>
</reference>
<dbReference type="KEGG" id="halc:EY643_17350"/>
<accession>A0A5P9NN93</accession>
<evidence type="ECO:0000313" key="3">
    <source>
        <dbReference type="Proteomes" id="UP000326287"/>
    </source>
</evidence>
<proteinExistence type="predicted"/>
<feature type="transmembrane region" description="Helical" evidence="1">
    <location>
        <begin position="104"/>
        <end position="122"/>
    </location>
</feature>
<keyword evidence="1" id="KW-1133">Transmembrane helix</keyword>
<dbReference type="Proteomes" id="UP000326287">
    <property type="component" value="Chromosome"/>
</dbReference>
<feature type="transmembrane region" description="Helical" evidence="1">
    <location>
        <begin position="378"/>
        <end position="396"/>
    </location>
</feature>
<keyword evidence="1" id="KW-0472">Membrane</keyword>
<evidence type="ECO:0008006" key="4">
    <source>
        <dbReference type="Google" id="ProtNLM"/>
    </source>
</evidence>
<feature type="transmembrane region" description="Helical" evidence="1">
    <location>
        <begin position="225"/>
        <end position="244"/>
    </location>
</feature>
<gene>
    <name evidence="2" type="ORF">EY643_17350</name>
</gene>
<feature type="transmembrane region" description="Helical" evidence="1">
    <location>
        <begin position="320"/>
        <end position="340"/>
    </location>
</feature>
<dbReference type="AlphaFoldDB" id="A0A5P9NN93"/>
<feature type="transmembrane region" description="Helical" evidence="1">
    <location>
        <begin position="153"/>
        <end position="173"/>
    </location>
</feature>
<feature type="transmembrane region" description="Helical" evidence="1">
    <location>
        <begin position="265"/>
        <end position="284"/>
    </location>
</feature>